<evidence type="ECO:0000313" key="2">
    <source>
        <dbReference type="EMBL" id="EON76813.1"/>
    </source>
</evidence>
<protein>
    <submittedName>
        <fullName evidence="2">Putative ATP-dependent DNA helicase</fullName>
    </submittedName>
</protein>
<dbReference type="STRING" id="1232681.ADIS_2684"/>
<organism evidence="2 3">
    <name type="scientific">Lunatimonas lonarensis</name>
    <dbReference type="NCBI Taxonomy" id="1232681"/>
    <lineage>
        <taxon>Bacteria</taxon>
        <taxon>Pseudomonadati</taxon>
        <taxon>Bacteroidota</taxon>
        <taxon>Cytophagia</taxon>
        <taxon>Cytophagales</taxon>
        <taxon>Cyclobacteriaceae</taxon>
    </lineage>
</organism>
<dbReference type="InterPro" id="IPR038461">
    <property type="entry name" value="Schlafen_AlbA_2_dom_sf"/>
</dbReference>
<dbReference type="OrthoDB" id="9810282at2"/>
<keyword evidence="3" id="KW-1185">Reference proteome</keyword>
<evidence type="ECO:0000259" key="1">
    <source>
        <dbReference type="Pfam" id="PF04326"/>
    </source>
</evidence>
<dbReference type="AlphaFoldDB" id="R7ZRZ0"/>
<dbReference type="PANTHER" id="PTHR30595">
    <property type="entry name" value="GLPR-RELATED TRANSCRIPTIONAL REPRESSOR"/>
    <property type="match status" value="1"/>
</dbReference>
<evidence type="ECO:0000313" key="3">
    <source>
        <dbReference type="Proteomes" id="UP000013909"/>
    </source>
</evidence>
<keyword evidence="2" id="KW-0347">Helicase</keyword>
<sequence length="213" mass="24361">MGLREIIKLASEGEGLRLEFKKKAAHPEKIVKEIIALANTEGGYLMIGVDDDGTVSGQRFIDEEIFVMDRAISQLIHPPLDVVKEVIHLNHKKGVAVYKIDKSLYAPHFLFENNRKKAFVRVKDRSIQASREVWEILKRQQRNENIIFRYGKNERILMQALAENDSITVKGFMKVAKIPIFIASRILIRLVLANVLQVIPQENEDLFVLKTAS</sequence>
<accession>R7ZRZ0</accession>
<keyword evidence="2" id="KW-0547">Nucleotide-binding</keyword>
<dbReference type="GO" id="GO:0004386">
    <property type="term" value="F:helicase activity"/>
    <property type="evidence" value="ECO:0007669"/>
    <property type="project" value="UniProtKB-KW"/>
</dbReference>
<proteinExistence type="predicted"/>
<dbReference type="Pfam" id="PF04326">
    <property type="entry name" value="SLFN_AlbA_2"/>
    <property type="match status" value="1"/>
</dbReference>
<dbReference type="RefSeq" id="WP_010854819.1">
    <property type="nucleotide sequence ID" value="NZ_AQHR01000073.1"/>
</dbReference>
<dbReference type="PANTHER" id="PTHR30595:SF6">
    <property type="entry name" value="SCHLAFEN ALBA-2 DOMAIN-CONTAINING PROTEIN"/>
    <property type="match status" value="1"/>
</dbReference>
<name>R7ZRZ0_9BACT</name>
<dbReference type="Gene3D" id="3.30.950.30">
    <property type="entry name" value="Schlafen, AAA domain"/>
    <property type="match status" value="1"/>
</dbReference>
<reference evidence="2 3" key="1">
    <citation type="submission" date="2013-02" db="EMBL/GenBank/DDBJ databases">
        <title>A novel strain isolated from Lonar lake, Maharashtra, India.</title>
        <authorList>
            <person name="Singh A."/>
        </authorList>
    </citation>
    <scope>NUCLEOTIDE SEQUENCE [LARGE SCALE GENOMIC DNA]</scope>
    <source>
        <strain evidence="2 3">AK24</strain>
    </source>
</reference>
<dbReference type="InterPro" id="IPR007421">
    <property type="entry name" value="Schlafen_AlbA_2_dom"/>
</dbReference>
<dbReference type="EMBL" id="AQHR01000073">
    <property type="protein sequence ID" value="EON76813.1"/>
    <property type="molecule type" value="Genomic_DNA"/>
</dbReference>
<dbReference type="PATRIC" id="fig|1288963.3.peg.2675"/>
<dbReference type="Proteomes" id="UP000013909">
    <property type="component" value="Unassembled WGS sequence"/>
</dbReference>
<keyword evidence="2" id="KW-0378">Hydrolase</keyword>
<comment type="caution">
    <text evidence="2">The sequence shown here is derived from an EMBL/GenBank/DDBJ whole genome shotgun (WGS) entry which is preliminary data.</text>
</comment>
<gene>
    <name evidence="2" type="ORF">ADIS_2684</name>
</gene>
<feature type="domain" description="Schlafen AlbA-2" evidence="1">
    <location>
        <begin position="14"/>
        <end position="129"/>
    </location>
</feature>
<keyword evidence="2" id="KW-0067">ATP-binding</keyword>